<dbReference type="GO" id="GO:0003677">
    <property type="term" value="F:DNA binding"/>
    <property type="evidence" value="ECO:0007669"/>
    <property type="project" value="UniProtKB-KW"/>
</dbReference>
<accession>A0A6M1QXA4</accession>
<dbReference type="GO" id="GO:0003700">
    <property type="term" value="F:DNA-binding transcription factor activity"/>
    <property type="evidence" value="ECO:0007669"/>
    <property type="project" value="InterPro"/>
</dbReference>
<evidence type="ECO:0000313" key="6">
    <source>
        <dbReference type="Proteomes" id="UP000483261"/>
    </source>
</evidence>
<dbReference type="Gene3D" id="1.20.120.530">
    <property type="entry name" value="GntR ligand-binding domain-like"/>
    <property type="match status" value="1"/>
</dbReference>
<dbReference type="AlphaFoldDB" id="A0A6M1QXA4"/>
<reference evidence="5 6" key="1">
    <citation type="submission" date="2020-02" db="EMBL/GenBank/DDBJ databases">
        <title>Whole-genome analyses of novel actinobacteria.</title>
        <authorList>
            <person name="Sahin N."/>
        </authorList>
    </citation>
    <scope>NUCLEOTIDE SEQUENCE [LARGE SCALE GENOMIC DNA]</scope>
    <source>
        <strain evidence="5 6">KC13</strain>
    </source>
</reference>
<dbReference type="InterPro" id="IPR008920">
    <property type="entry name" value="TF_FadR/GntR_C"/>
</dbReference>
<name>A0A6M1QXA4_9ACTN</name>
<dbReference type="InterPro" id="IPR036390">
    <property type="entry name" value="WH_DNA-bd_sf"/>
</dbReference>
<dbReference type="InterPro" id="IPR036388">
    <property type="entry name" value="WH-like_DNA-bd_sf"/>
</dbReference>
<dbReference type="Pfam" id="PF00392">
    <property type="entry name" value="GntR"/>
    <property type="match status" value="1"/>
</dbReference>
<dbReference type="PROSITE" id="PS50949">
    <property type="entry name" value="HTH_GNTR"/>
    <property type="match status" value="1"/>
</dbReference>
<dbReference type="SMART" id="SM00895">
    <property type="entry name" value="FCD"/>
    <property type="match status" value="1"/>
</dbReference>
<dbReference type="PANTHER" id="PTHR43537">
    <property type="entry name" value="TRANSCRIPTIONAL REGULATOR, GNTR FAMILY"/>
    <property type="match status" value="1"/>
</dbReference>
<dbReference type="SMART" id="SM00345">
    <property type="entry name" value="HTH_GNTR"/>
    <property type="match status" value="1"/>
</dbReference>
<evidence type="ECO:0000256" key="1">
    <source>
        <dbReference type="ARBA" id="ARBA00023015"/>
    </source>
</evidence>
<dbReference type="PANTHER" id="PTHR43537:SF45">
    <property type="entry name" value="GNTR FAMILY REGULATORY PROTEIN"/>
    <property type="match status" value="1"/>
</dbReference>
<keyword evidence="2" id="KW-0238">DNA-binding</keyword>
<evidence type="ECO:0000256" key="3">
    <source>
        <dbReference type="ARBA" id="ARBA00023163"/>
    </source>
</evidence>
<dbReference type="SUPFAM" id="SSF46785">
    <property type="entry name" value="Winged helix' DNA-binding domain"/>
    <property type="match status" value="1"/>
</dbReference>
<dbReference type="Pfam" id="PF07729">
    <property type="entry name" value="FCD"/>
    <property type="match status" value="1"/>
</dbReference>
<feature type="domain" description="HTH gntR-type" evidence="4">
    <location>
        <begin position="1"/>
        <end position="66"/>
    </location>
</feature>
<protein>
    <submittedName>
        <fullName evidence="5">GntR family transcriptional regulator</fullName>
    </submittedName>
</protein>
<sequence length="207" mass="23377">MAYAAYERIRDRLIMLDIRPGEPINDGRLADSLGFGRTPVREALKRLETDHLVVSYPRRGTFATPVDVTELGAISDLRQQLEPFAAHRAATAATEPMRAELRAMAARVRGLDASGDDRPTLMRLDLSVHRMIYRATGNKHLEDVLIRYDNLATRIWCLVVDKLPELASHISEHAQLLETIADGDAERAERLTREHVDSFATEIRRVL</sequence>
<keyword evidence="3" id="KW-0804">Transcription</keyword>
<gene>
    <name evidence="5" type="ORF">G5C66_04575</name>
</gene>
<organism evidence="5 6">
    <name type="scientific">Nocardioides turkmenicus</name>
    <dbReference type="NCBI Taxonomy" id="2711220"/>
    <lineage>
        <taxon>Bacteria</taxon>
        <taxon>Bacillati</taxon>
        <taxon>Actinomycetota</taxon>
        <taxon>Actinomycetes</taxon>
        <taxon>Propionibacteriales</taxon>
        <taxon>Nocardioidaceae</taxon>
        <taxon>Nocardioides</taxon>
    </lineage>
</organism>
<evidence type="ECO:0000259" key="4">
    <source>
        <dbReference type="PROSITE" id="PS50949"/>
    </source>
</evidence>
<evidence type="ECO:0000313" key="5">
    <source>
        <dbReference type="EMBL" id="NGN92012.1"/>
    </source>
</evidence>
<dbReference type="SUPFAM" id="SSF48008">
    <property type="entry name" value="GntR ligand-binding domain-like"/>
    <property type="match status" value="1"/>
</dbReference>
<dbReference type="InterPro" id="IPR011711">
    <property type="entry name" value="GntR_C"/>
</dbReference>
<keyword evidence="1" id="KW-0805">Transcription regulation</keyword>
<dbReference type="Gene3D" id="1.10.10.10">
    <property type="entry name" value="Winged helix-like DNA-binding domain superfamily/Winged helix DNA-binding domain"/>
    <property type="match status" value="1"/>
</dbReference>
<proteinExistence type="predicted"/>
<dbReference type="EMBL" id="JAALAA010000003">
    <property type="protein sequence ID" value="NGN92012.1"/>
    <property type="molecule type" value="Genomic_DNA"/>
</dbReference>
<dbReference type="InterPro" id="IPR000524">
    <property type="entry name" value="Tscrpt_reg_HTH_GntR"/>
</dbReference>
<comment type="caution">
    <text evidence="5">The sequence shown here is derived from an EMBL/GenBank/DDBJ whole genome shotgun (WGS) entry which is preliminary data.</text>
</comment>
<dbReference type="Proteomes" id="UP000483261">
    <property type="component" value="Unassembled WGS sequence"/>
</dbReference>
<evidence type="ECO:0000256" key="2">
    <source>
        <dbReference type="ARBA" id="ARBA00023125"/>
    </source>
</evidence>
<keyword evidence="6" id="KW-1185">Reference proteome</keyword>